<evidence type="ECO:0000313" key="3">
    <source>
        <dbReference type="Proteomes" id="UP000723463"/>
    </source>
</evidence>
<reference evidence="2" key="1">
    <citation type="journal article" date="2020" name="Fungal Divers.">
        <title>Resolving the Mortierellaceae phylogeny through synthesis of multi-gene phylogenetics and phylogenomics.</title>
        <authorList>
            <person name="Vandepol N."/>
            <person name="Liber J."/>
            <person name="Desiro A."/>
            <person name="Na H."/>
            <person name="Kennedy M."/>
            <person name="Barry K."/>
            <person name="Grigoriev I.V."/>
            <person name="Miller A.N."/>
            <person name="O'Donnell K."/>
            <person name="Stajich J.E."/>
            <person name="Bonito G."/>
        </authorList>
    </citation>
    <scope>NUCLEOTIDE SEQUENCE</scope>
    <source>
        <strain evidence="2">NRRL 2591</strain>
    </source>
</reference>
<sequence length="206" mass="22893">MNPTPGKDEYLMQSLAQSNRRLTSIPGKIKVEYPTPPPRTHSLGPMSCTPGKVEYPKLSLRAQSKQPMRSALGTVKVEYPIPPPPRTHSLQQMTSIPGKAEDPIPPPRTHSKRLATPIKGKVASPSQPRIIYSGSAMTMPIPQKAEYFPSKNDKHQDLNAAIEKVSQEKRMATIATFCTKCNCRDYIGWCRDCKACLDCCPDFIDI</sequence>
<dbReference type="Proteomes" id="UP000723463">
    <property type="component" value="Unassembled WGS sequence"/>
</dbReference>
<keyword evidence="3" id="KW-1185">Reference proteome</keyword>
<protein>
    <submittedName>
        <fullName evidence="2">Uncharacterized protein</fullName>
    </submittedName>
</protein>
<dbReference type="EMBL" id="JAAAXW010000007">
    <property type="protein sequence ID" value="KAF9551032.1"/>
    <property type="molecule type" value="Genomic_DNA"/>
</dbReference>
<feature type="region of interest" description="Disordered" evidence="1">
    <location>
        <begin position="25"/>
        <end position="50"/>
    </location>
</feature>
<accession>A0A9P6FIL6</accession>
<comment type="caution">
    <text evidence="2">The sequence shown here is derived from an EMBL/GenBank/DDBJ whole genome shotgun (WGS) entry which is preliminary data.</text>
</comment>
<proteinExistence type="predicted"/>
<evidence type="ECO:0000256" key="1">
    <source>
        <dbReference type="SAM" id="MobiDB-lite"/>
    </source>
</evidence>
<dbReference type="AlphaFoldDB" id="A0A9P6FIL6"/>
<gene>
    <name evidence="2" type="ORF">EC957_010800</name>
</gene>
<name>A0A9P6FIL6_9FUNG</name>
<organism evidence="2 3">
    <name type="scientific">Mortierella hygrophila</name>
    <dbReference type="NCBI Taxonomy" id="979708"/>
    <lineage>
        <taxon>Eukaryota</taxon>
        <taxon>Fungi</taxon>
        <taxon>Fungi incertae sedis</taxon>
        <taxon>Mucoromycota</taxon>
        <taxon>Mortierellomycotina</taxon>
        <taxon>Mortierellomycetes</taxon>
        <taxon>Mortierellales</taxon>
        <taxon>Mortierellaceae</taxon>
        <taxon>Mortierella</taxon>
    </lineage>
</organism>
<evidence type="ECO:0000313" key="2">
    <source>
        <dbReference type="EMBL" id="KAF9551032.1"/>
    </source>
</evidence>